<keyword evidence="2" id="KW-1185">Reference proteome</keyword>
<evidence type="ECO:0000313" key="2">
    <source>
        <dbReference type="Proteomes" id="UP000831787"/>
    </source>
</evidence>
<dbReference type="RefSeq" id="WP_244712393.1">
    <property type="nucleotide sequence ID" value="NZ_CP095073.1"/>
</dbReference>
<gene>
    <name evidence="1" type="ORF">MUN89_06565</name>
</gene>
<name>A0ABY4EPN7_9BACI</name>
<accession>A0ABY4EPN7</accession>
<organism evidence="1 2">
    <name type="scientific">Halobacillus salinarum</name>
    <dbReference type="NCBI Taxonomy" id="2932257"/>
    <lineage>
        <taxon>Bacteria</taxon>
        <taxon>Bacillati</taxon>
        <taxon>Bacillota</taxon>
        <taxon>Bacilli</taxon>
        <taxon>Bacillales</taxon>
        <taxon>Bacillaceae</taxon>
        <taxon>Halobacillus</taxon>
    </lineage>
</organism>
<sequence>MKKMSSFIVLLAVFLLVGFVDSPQITDLYETAVFSVSPNNAEAEEVFAPQDTPSHYSSLEMYLERKDQVGDYIVETYREYEIYKDTNGTITKKVPTSNYNYLRYYKN</sequence>
<dbReference type="EMBL" id="CP095073">
    <property type="protein sequence ID" value="UOQ45599.1"/>
    <property type="molecule type" value="Genomic_DNA"/>
</dbReference>
<reference evidence="1 2" key="1">
    <citation type="submission" date="2022-04" db="EMBL/GenBank/DDBJ databases">
        <title>Halobacillus sp. isolated from saltern.</title>
        <authorList>
            <person name="Won M."/>
            <person name="Lee C.-M."/>
            <person name="Woen H.-Y."/>
            <person name="Kwon S.-W."/>
        </authorList>
    </citation>
    <scope>NUCLEOTIDE SEQUENCE [LARGE SCALE GENOMIC DNA]</scope>
    <source>
        <strain evidence="1 2">SSBR10-3</strain>
    </source>
</reference>
<evidence type="ECO:0000313" key="1">
    <source>
        <dbReference type="EMBL" id="UOQ45599.1"/>
    </source>
</evidence>
<dbReference type="Proteomes" id="UP000831787">
    <property type="component" value="Chromosome"/>
</dbReference>
<proteinExistence type="predicted"/>
<protein>
    <submittedName>
        <fullName evidence="1">Uncharacterized protein</fullName>
    </submittedName>
</protein>